<name>A0A2A6CCD1_PRIPA</name>
<keyword evidence="2" id="KW-0732">Signal</keyword>
<evidence type="ECO:0000256" key="1">
    <source>
        <dbReference type="SAM" id="MobiDB-lite"/>
    </source>
</evidence>
<feature type="chain" id="PRO_5043859371" evidence="2">
    <location>
        <begin position="20"/>
        <end position="260"/>
    </location>
</feature>
<evidence type="ECO:0000313" key="3">
    <source>
        <dbReference type="EnsemblMetazoa" id="PPA39408.1"/>
    </source>
</evidence>
<dbReference type="AlphaFoldDB" id="A0A2A6CCD1"/>
<feature type="region of interest" description="Disordered" evidence="1">
    <location>
        <begin position="95"/>
        <end position="125"/>
    </location>
</feature>
<evidence type="ECO:0000256" key="2">
    <source>
        <dbReference type="SAM" id="SignalP"/>
    </source>
</evidence>
<reference evidence="3" key="2">
    <citation type="submission" date="2022-06" db="UniProtKB">
        <authorList>
            <consortium name="EnsemblMetazoa"/>
        </authorList>
    </citation>
    <scope>IDENTIFICATION</scope>
    <source>
        <strain evidence="3">PS312</strain>
    </source>
</reference>
<organism evidence="3 4">
    <name type="scientific">Pristionchus pacificus</name>
    <name type="common">Parasitic nematode worm</name>
    <dbReference type="NCBI Taxonomy" id="54126"/>
    <lineage>
        <taxon>Eukaryota</taxon>
        <taxon>Metazoa</taxon>
        <taxon>Ecdysozoa</taxon>
        <taxon>Nematoda</taxon>
        <taxon>Chromadorea</taxon>
        <taxon>Rhabditida</taxon>
        <taxon>Rhabditina</taxon>
        <taxon>Diplogasteromorpha</taxon>
        <taxon>Diplogasteroidea</taxon>
        <taxon>Neodiplogasteridae</taxon>
        <taxon>Pristionchus</taxon>
    </lineage>
</organism>
<proteinExistence type="predicted"/>
<keyword evidence="4" id="KW-1185">Reference proteome</keyword>
<protein>
    <submittedName>
        <fullName evidence="3">Uncharacterized protein</fullName>
    </submittedName>
</protein>
<accession>A0A8R1YZW3</accession>
<dbReference type="Proteomes" id="UP000005239">
    <property type="component" value="Unassembled WGS sequence"/>
</dbReference>
<feature type="signal peptide" evidence="2">
    <location>
        <begin position="1"/>
        <end position="19"/>
    </location>
</feature>
<evidence type="ECO:0000313" key="4">
    <source>
        <dbReference type="Proteomes" id="UP000005239"/>
    </source>
</evidence>
<gene>
    <name evidence="3" type="primary">WBGene00277777</name>
</gene>
<dbReference type="EnsemblMetazoa" id="PPA39408.1">
    <property type="protein sequence ID" value="PPA39408.1"/>
    <property type="gene ID" value="WBGene00277777"/>
</dbReference>
<sequence>MICLYSWLVVLQALALSMSEPGYNVVKGSEKRRVITRGQSLSINDCKTSCMLMPGCLAVAYSTPDCVYLGEINGPACSSEIHLWMEDCSAQSSTTDSDLQITTTEPTTTTTTTTTKPKPTPIPQPSWQPFGIMKADLSQIKSGNPGSGFTCVGKACRCVGKALLSVTTSKGLESFPYIGKGIASWTSFSSYWSSANNYQPNSYKCTHYTPPSYAKCGDLYTYGDRQNGDWGCGSKKTGPKCTPDGWMVNGKLATPTQVKC</sequence>
<accession>A0A2A6CCD1</accession>
<feature type="compositionally biased region" description="Low complexity" evidence="1">
    <location>
        <begin position="100"/>
        <end position="117"/>
    </location>
</feature>
<reference evidence="4" key="1">
    <citation type="journal article" date="2008" name="Nat. Genet.">
        <title>The Pristionchus pacificus genome provides a unique perspective on nematode lifestyle and parasitism.</title>
        <authorList>
            <person name="Dieterich C."/>
            <person name="Clifton S.W."/>
            <person name="Schuster L.N."/>
            <person name="Chinwalla A."/>
            <person name="Delehaunty K."/>
            <person name="Dinkelacker I."/>
            <person name="Fulton L."/>
            <person name="Fulton R."/>
            <person name="Godfrey J."/>
            <person name="Minx P."/>
            <person name="Mitreva M."/>
            <person name="Roeseler W."/>
            <person name="Tian H."/>
            <person name="Witte H."/>
            <person name="Yang S.P."/>
            <person name="Wilson R.K."/>
            <person name="Sommer R.J."/>
        </authorList>
    </citation>
    <scope>NUCLEOTIDE SEQUENCE [LARGE SCALE GENOMIC DNA]</scope>
    <source>
        <strain evidence="4">PS312</strain>
    </source>
</reference>